<evidence type="ECO:0000313" key="2">
    <source>
        <dbReference type="Proteomes" id="UP001054945"/>
    </source>
</evidence>
<evidence type="ECO:0000313" key="1">
    <source>
        <dbReference type="EMBL" id="GIX82591.1"/>
    </source>
</evidence>
<sequence length="104" mass="12159">MRTFVRNHATPGIDRTQVMQMLSLQKKATWEPVLSTMLRFKRRKDDLSFLTPRNVGASGLFLDNGHSHAPFSSSFSLRSNIRNRVLFLRFFSHHNNVQLKVLFR</sequence>
<name>A0AAV4ND65_CAEEX</name>
<proteinExistence type="predicted"/>
<gene>
    <name evidence="1" type="ORF">CEXT_730391</name>
</gene>
<dbReference type="Proteomes" id="UP001054945">
    <property type="component" value="Unassembled WGS sequence"/>
</dbReference>
<keyword evidence="2" id="KW-1185">Reference proteome</keyword>
<comment type="caution">
    <text evidence="1">The sequence shown here is derived from an EMBL/GenBank/DDBJ whole genome shotgun (WGS) entry which is preliminary data.</text>
</comment>
<reference evidence="1 2" key="1">
    <citation type="submission" date="2021-06" db="EMBL/GenBank/DDBJ databases">
        <title>Caerostris extrusa draft genome.</title>
        <authorList>
            <person name="Kono N."/>
            <person name="Arakawa K."/>
        </authorList>
    </citation>
    <scope>NUCLEOTIDE SEQUENCE [LARGE SCALE GENOMIC DNA]</scope>
</reference>
<accession>A0AAV4ND65</accession>
<dbReference type="AlphaFoldDB" id="A0AAV4ND65"/>
<protein>
    <submittedName>
        <fullName evidence="1">Uncharacterized protein</fullName>
    </submittedName>
</protein>
<dbReference type="EMBL" id="BPLR01020792">
    <property type="protein sequence ID" value="GIX82591.1"/>
    <property type="molecule type" value="Genomic_DNA"/>
</dbReference>
<organism evidence="1 2">
    <name type="scientific">Caerostris extrusa</name>
    <name type="common">Bark spider</name>
    <name type="synonym">Caerostris bankana</name>
    <dbReference type="NCBI Taxonomy" id="172846"/>
    <lineage>
        <taxon>Eukaryota</taxon>
        <taxon>Metazoa</taxon>
        <taxon>Ecdysozoa</taxon>
        <taxon>Arthropoda</taxon>
        <taxon>Chelicerata</taxon>
        <taxon>Arachnida</taxon>
        <taxon>Araneae</taxon>
        <taxon>Araneomorphae</taxon>
        <taxon>Entelegynae</taxon>
        <taxon>Araneoidea</taxon>
        <taxon>Araneidae</taxon>
        <taxon>Caerostris</taxon>
    </lineage>
</organism>